<protein>
    <submittedName>
        <fullName evidence="2">Isomerase</fullName>
    </submittedName>
</protein>
<proteinExistence type="predicted"/>
<evidence type="ECO:0000313" key="2">
    <source>
        <dbReference type="EMBL" id="GLW64593.1"/>
    </source>
</evidence>
<dbReference type="EMBL" id="BSRZ01000005">
    <property type="protein sequence ID" value="GLW64593.1"/>
    <property type="molecule type" value="Genomic_DNA"/>
</dbReference>
<feature type="domain" description="SnoaL-like" evidence="1">
    <location>
        <begin position="9"/>
        <end position="110"/>
    </location>
</feature>
<dbReference type="SUPFAM" id="SSF54427">
    <property type="entry name" value="NTF2-like"/>
    <property type="match status" value="1"/>
</dbReference>
<sequence>MIDARELIDRYLAGWNEKDPAARRAAVDALWTEDASYVDPLVAVEGREAIDGAIAAVQAQFPDFVFRLAGDVDAHHHVARFTWELGPKDGEAVVVGFDVAEFSEDGRISKVHGFLDKVPA</sequence>
<dbReference type="InterPro" id="IPR032710">
    <property type="entry name" value="NTF2-like_dom_sf"/>
</dbReference>
<dbReference type="Pfam" id="PF12680">
    <property type="entry name" value="SnoaL_2"/>
    <property type="match status" value="1"/>
</dbReference>
<keyword evidence="2" id="KW-0413">Isomerase</keyword>
<accession>A0A9W6UW37</accession>
<evidence type="ECO:0000259" key="1">
    <source>
        <dbReference type="Pfam" id="PF12680"/>
    </source>
</evidence>
<keyword evidence="3" id="KW-1185">Reference proteome</keyword>
<dbReference type="RefSeq" id="WP_067918570.1">
    <property type="nucleotide sequence ID" value="NZ_BSRZ01000005.1"/>
</dbReference>
<dbReference type="AlphaFoldDB" id="A0A9W6UW37"/>
<evidence type="ECO:0000313" key="3">
    <source>
        <dbReference type="Proteomes" id="UP001165124"/>
    </source>
</evidence>
<name>A0A9W6UW37_9ACTN</name>
<dbReference type="InterPro" id="IPR037401">
    <property type="entry name" value="SnoaL-like"/>
</dbReference>
<dbReference type="Gene3D" id="3.10.450.50">
    <property type="match status" value="1"/>
</dbReference>
<organism evidence="2 3">
    <name type="scientific">Actinomadura rubrobrunea</name>
    <dbReference type="NCBI Taxonomy" id="115335"/>
    <lineage>
        <taxon>Bacteria</taxon>
        <taxon>Bacillati</taxon>
        <taxon>Actinomycetota</taxon>
        <taxon>Actinomycetes</taxon>
        <taxon>Streptosporangiales</taxon>
        <taxon>Thermomonosporaceae</taxon>
        <taxon>Actinomadura</taxon>
    </lineage>
</organism>
<gene>
    <name evidence="2" type="ORF">Arub01_28370</name>
</gene>
<dbReference type="Proteomes" id="UP001165124">
    <property type="component" value="Unassembled WGS sequence"/>
</dbReference>
<dbReference type="GO" id="GO:0016853">
    <property type="term" value="F:isomerase activity"/>
    <property type="evidence" value="ECO:0007669"/>
    <property type="project" value="UniProtKB-KW"/>
</dbReference>
<comment type="caution">
    <text evidence="2">The sequence shown here is derived from an EMBL/GenBank/DDBJ whole genome shotgun (WGS) entry which is preliminary data.</text>
</comment>
<reference evidence="2" key="1">
    <citation type="submission" date="2023-02" db="EMBL/GenBank/DDBJ databases">
        <title>Actinomadura rubrobrunea NBRC 14622.</title>
        <authorList>
            <person name="Ichikawa N."/>
            <person name="Sato H."/>
            <person name="Tonouchi N."/>
        </authorList>
    </citation>
    <scope>NUCLEOTIDE SEQUENCE</scope>
    <source>
        <strain evidence="2">NBRC 14622</strain>
    </source>
</reference>